<evidence type="ECO:0000313" key="4">
    <source>
        <dbReference type="Proteomes" id="UP001597302"/>
    </source>
</evidence>
<feature type="signal peptide" evidence="1">
    <location>
        <begin position="1"/>
        <end position="20"/>
    </location>
</feature>
<protein>
    <submittedName>
        <fullName evidence="3">CAP domain-containing protein</fullName>
    </submittedName>
</protein>
<dbReference type="RefSeq" id="WP_242679760.1">
    <property type="nucleotide sequence ID" value="NZ_CBCSAJ010000081.1"/>
</dbReference>
<gene>
    <name evidence="3" type="ORF">ACFQ5P_00600</name>
</gene>
<proteinExistence type="predicted"/>
<keyword evidence="1" id="KW-0732">Signal</keyword>
<dbReference type="SUPFAM" id="SSF55797">
    <property type="entry name" value="PR-1-like"/>
    <property type="match status" value="1"/>
</dbReference>
<dbReference type="Gene3D" id="3.40.33.10">
    <property type="entry name" value="CAP"/>
    <property type="match status" value="1"/>
</dbReference>
<dbReference type="PANTHER" id="PTHR31157:SF1">
    <property type="entry name" value="SCP DOMAIN-CONTAINING PROTEIN"/>
    <property type="match status" value="1"/>
</dbReference>
<dbReference type="InterPro" id="IPR014044">
    <property type="entry name" value="CAP_dom"/>
</dbReference>
<dbReference type="PROSITE" id="PS51257">
    <property type="entry name" value="PROKAR_LIPOPROTEIN"/>
    <property type="match status" value="1"/>
</dbReference>
<dbReference type="EMBL" id="JBHTOQ010000003">
    <property type="protein sequence ID" value="MFD1479782.1"/>
    <property type="molecule type" value="Genomic_DNA"/>
</dbReference>
<feature type="chain" id="PRO_5046282403" evidence="1">
    <location>
        <begin position="21"/>
        <end position="182"/>
    </location>
</feature>
<dbReference type="CDD" id="cd05379">
    <property type="entry name" value="CAP_bacterial"/>
    <property type="match status" value="1"/>
</dbReference>
<accession>A0ABW4DPX1</accession>
<organism evidence="3 4">
    <name type="scientific">Paracoccus nototheniae</name>
    <dbReference type="NCBI Taxonomy" id="2489002"/>
    <lineage>
        <taxon>Bacteria</taxon>
        <taxon>Pseudomonadati</taxon>
        <taxon>Pseudomonadota</taxon>
        <taxon>Alphaproteobacteria</taxon>
        <taxon>Rhodobacterales</taxon>
        <taxon>Paracoccaceae</taxon>
        <taxon>Paracoccus</taxon>
    </lineage>
</organism>
<evidence type="ECO:0000256" key="1">
    <source>
        <dbReference type="SAM" id="SignalP"/>
    </source>
</evidence>
<name>A0ABW4DPX1_9RHOB</name>
<sequence>MQKAIRVKAGLAMMLCGVLAAGCAGTAPTGAKGTDPHAVQVGAPGAATCRPTTASENATGAAVTNQLRQQAGLAGVAPNPQLARVAAAHACDMAQRGRMTHLGDKTTGPAMRLKQAGYQPTISAENIAAGPYSLPRVLAEWNASPGHQANIMLPQVRDYGVGQALGPDGRTVYWAAVYSAPR</sequence>
<keyword evidence="4" id="KW-1185">Reference proteome</keyword>
<dbReference type="PANTHER" id="PTHR31157">
    <property type="entry name" value="SCP DOMAIN-CONTAINING PROTEIN"/>
    <property type="match status" value="1"/>
</dbReference>
<evidence type="ECO:0000259" key="2">
    <source>
        <dbReference type="Pfam" id="PF00188"/>
    </source>
</evidence>
<dbReference type="Pfam" id="PF00188">
    <property type="entry name" value="CAP"/>
    <property type="match status" value="1"/>
</dbReference>
<feature type="domain" description="SCP" evidence="2">
    <location>
        <begin position="63"/>
        <end position="178"/>
    </location>
</feature>
<dbReference type="InterPro" id="IPR035940">
    <property type="entry name" value="CAP_sf"/>
</dbReference>
<reference evidence="4" key="1">
    <citation type="journal article" date="2019" name="Int. J. Syst. Evol. Microbiol.">
        <title>The Global Catalogue of Microorganisms (GCM) 10K type strain sequencing project: providing services to taxonomists for standard genome sequencing and annotation.</title>
        <authorList>
            <consortium name="The Broad Institute Genomics Platform"/>
            <consortium name="The Broad Institute Genome Sequencing Center for Infectious Disease"/>
            <person name="Wu L."/>
            <person name="Ma J."/>
        </authorList>
    </citation>
    <scope>NUCLEOTIDE SEQUENCE [LARGE SCALE GENOMIC DNA]</scope>
    <source>
        <strain evidence="4">CCM 8875</strain>
    </source>
</reference>
<dbReference type="Proteomes" id="UP001597302">
    <property type="component" value="Unassembled WGS sequence"/>
</dbReference>
<evidence type="ECO:0000313" key="3">
    <source>
        <dbReference type="EMBL" id="MFD1479782.1"/>
    </source>
</evidence>
<comment type="caution">
    <text evidence="3">The sequence shown here is derived from an EMBL/GenBank/DDBJ whole genome shotgun (WGS) entry which is preliminary data.</text>
</comment>